<proteinExistence type="predicted"/>
<protein>
    <recommendedName>
        <fullName evidence="4">PRC-barrel domain-containing protein</fullName>
    </recommendedName>
</protein>
<organism evidence="2 3">
    <name type="scientific">Croceibacterium xixiisoli</name>
    <dbReference type="NCBI Taxonomy" id="1476466"/>
    <lineage>
        <taxon>Bacteria</taxon>
        <taxon>Pseudomonadati</taxon>
        <taxon>Pseudomonadota</taxon>
        <taxon>Alphaproteobacteria</taxon>
        <taxon>Sphingomonadales</taxon>
        <taxon>Erythrobacteraceae</taxon>
        <taxon>Croceibacterium</taxon>
    </lineage>
</organism>
<evidence type="ECO:0008006" key="4">
    <source>
        <dbReference type="Google" id="ProtNLM"/>
    </source>
</evidence>
<sequence length="196" mass="18473">MKFGYLAAAAFAAGTAFTVPAAAQDAAPAAPAEGAPAADAAAAAPAGAAAIAAGATVYGPDGAEVGTIASLEGGNATINTGSVTATVPATAISAGAKGPTIGWNKAQLEEAVSGQAEASAAALETALVAGAQVFTVDGQPVGPVKEVNAAGMVVVEHSTAGAISLPKAQFAMHQDKVTFMATAADLNAAVAGQAAS</sequence>
<dbReference type="AlphaFoldDB" id="A0A6I4TT92"/>
<keyword evidence="3" id="KW-1185">Reference proteome</keyword>
<evidence type="ECO:0000313" key="3">
    <source>
        <dbReference type="Proteomes" id="UP000469430"/>
    </source>
</evidence>
<accession>A0A6I4TT92</accession>
<reference evidence="2 3" key="1">
    <citation type="submission" date="2019-12" db="EMBL/GenBank/DDBJ databases">
        <title>Genomic-based taxomic classification of the family Erythrobacteraceae.</title>
        <authorList>
            <person name="Xu L."/>
        </authorList>
    </citation>
    <scope>NUCLEOTIDE SEQUENCE [LARGE SCALE GENOMIC DNA]</scope>
    <source>
        <strain evidence="2 3">S36</strain>
    </source>
</reference>
<feature type="signal peptide" evidence="1">
    <location>
        <begin position="1"/>
        <end position="21"/>
    </location>
</feature>
<feature type="chain" id="PRO_5026049524" description="PRC-barrel domain-containing protein" evidence="1">
    <location>
        <begin position="22"/>
        <end position="196"/>
    </location>
</feature>
<evidence type="ECO:0000313" key="2">
    <source>
        <dbReference type="EMBL" id="MXO99385.1"/>
    </source>
</evidence>
<dbReference type="EMBL" id="WTYJ01000002">
    <property type="protein sequence ID" value="MXO99385.1"/>
    <property type="molecule type" value="Genomic_DNA"/>
</dbReference>
<gene>
    <name evidence="2" type="ORF">GRI97_10325</name>
</gene>
<name>A0A6I4TT92_9SPHN</name>
<keyword evidence="1" id="KW-0732">Signal</keyword>
<dbReference type="RefSeq" id="WP_202392702.1">
    <property type="nucleotide sequence ID" value="NZ_JBHSCP010000001.1"/>
</dbReference>
<comment type="caution">
    <text evidence="2">The sequence shown here is derived from an EMBL/GenBank/DDBJ whole genome shotgun (WGS) entry which is preliminary data.</text>
</comment>
<evidence type="ECO:0000256" key="1">
    <source>
        <dbReference type="SAM" id="SignalP"/>
    </source>
</evidence>
<dbReference type="Proteomes" id="UP000469430">
    <property type="component" value="Unassembled WGS sequence"/>
</dbReference>